<name>A0A0D0BPN0_9AGAR</name>
<sequence>MSSGFTRKDYKSDSDRAHEKGNAVEALVDHERRRLYLSLLSSVQVVDLCLTFDSHTPEFVRATIWPTYLDAAIAASQEDPCKPPKPTASDPPEALSTAPSTPSASDSYQARRFAYASQPVYPHALYYLQLSWSTYWQTSYRGSHPCAPPSDPANPSPYRTNTGPANDVPNYEDMFVEALNDDVRDSKGLAPKDLYAWMASHYPVQPNFRQSTIRKAIRHSEWHRGSVPSRLPYPSRTSSNSTSSSLLGSASTSSTICHGSNFHPPEDDMEDAYEGAEHILKVLNFGDGDGLYTIPQNPEDNGDSGLAKSLLEITDNSPSSSTLPAASTADEIDVETIHAELQGQLILLAARLSEIANGVELDNAPIREATSSAASSNASATDSTAMNSLDPVSAASVSTLGSRTSASLSREILFAA</sequence>
<feature type="region of interest" description="Disordered" evidence="1">
    <location>
        <begin position="77"/>
        <end position="105"/>
    </location>
</feature>
<reference evidence="2 3" key="1">
    <citation type="submission" date="2014-04" db="EMBL/GenBank/DDBJ databases">
        <title>Evolutionary Origins and Diversification of the Mycorrhizal Mutualists.</title>
        <authorList>
            <consortium name="DOE Joint Genome Institute"/>
            <consortium name="Mycorrhizal Genomics Consortium"/>
            <person name="Kohler A."/>
            <person name="Kuo A."/>
            <person name="Nagy L.G."/>
            <person name="Floudas D."/>
            <person name="Copeland A."/>
            <person name="Barry K.W."/>
            <person name="Cichocki N."/>
            <person name="Veneault-Fourrey C."/>
            <person name="LaButti K."/>
            <person name="Lindquist E.A."/>
            <person name="Lipzen A."/>
            <person name="Lundell T."/>
            <person name="Morin E."/>
            <person name="Murat C."/>
            <person name="Riley R."/>
            <person name="Ohm R."/>
            <person name="Sun H."/>
            <person name="Tunlid A."/>
            <person name="Henrissat B."/>
            <person name="Grigoriev I.V."/>
            <person name="Hibbett D.S."/>
            <person name="Martin F."/>
        </authorList>
    </citation>
    <scope>NUCLEOTIDE SEQUENCE [LARGE SCALE GENOMIC DNA]</scope>
    <source>
        <strain evidence="2 3">FD-317 M1</strain>
    </source>
</reference>
<dbReference type="EMBL" id="KN834861">
    <property type="protein sequence ID" value="KIK51549.1"/>
    <property type="molecule type" value="Genomic_DNA"/>
</dbReference>
<dbReference type="OrthoDB" id="5863171at2759"/>
<feature type="compositionally biased region" description="Low complexity" evidence="1">
    <location>
        <begin position="96"/>
        <end position="105"/>
    </location>
</feature>
<evidence type="ECO:0000313" key="2">
    <source>
        <dbReference type="EMBL" id="KIK51549.1"/>
    </source>
</evidence>
<accession>A0A0D0BPN0</accession>
<dbReference type="HOGENOM" id="CLU_019418_1_0_1"/>
<dbReference type="AlphaFoldDB" id="A0A0D0BPN0"/>
<proteinExistence type="predicted"/>
<gene>
    <name evidence="2" type="ORF">GYMLUDRAFT_981260</name>
</gene>
<organism evidence="2 3">
    <name type="scientific">Collybiopsis luxurians FD-317 M1</name>
    <dbReference type="NCBI Taxonomy" id="944289"/>
    <lineage>
        <taxon>Eukaryota</taxon>
        <taxon>Fungi</taxon>
        <taxon>Dikarya</taxon>
        <taxon>Basidiomycota</taxon>
        <taxon>Agaricomycotina</taxon>
        <taxon>Agaricomycetes</taxon>
        <taxon>Agaricomycetidae</taxon>
        <taxon>Agaricales</taxon>
        <taxon>Marasmiineae</taxon>
        <taxon>Omphalotaceae</taxon>
        <taxon>Collybiopsis</taxon>
        <taxon>Collybiopsis luxurians</taxon>
    </lineage>
</organism>
<keyword evidence="3" id="KW-1185">Reference proteome</keyword>
<evidence type="ECO:0000313" key="3">
    <source>
        <dbReference type="Proteomes" id="UP000053593"/>
    </source>
</evidence>
<feature type="compositionally biased region" description="Low complexity" evidence="1">
    <location>
        <begin position="235"/>
        <end position="255"/>
    </location>
</feature>
<protein>
    <submittedName>
        <fullName evidence="2">Uncharacterized protein</fullName>
    </submittedName>
</protein>
<evidence type="ECO:0000256" key="1">
    <source>
        <dbReference type="SAM" id="MobiDB-lite"/>
    </source>
</evidence>
<feature type="region of interest" description="Disordered" evidence="1">
    <location>
        <begin position="225"/>
        <end position="269"/>
    </location>
</feature>
<dbReference type="Proteomes" id="UP000053593">
    <property type="component" value="Unassembled WGS sequence"/>
</dbReference>